<dbReference type="AlphaFoldDB" id="A0AAD4R1C6"/>
<dbReference type="SUPFAM" id="SSF47370">
    <property type="entry name" value="Bromodomain"/>
    <property type="match status" value="1"/>
</dbReference>
<dbReference type="FunFam" id="3.30.40.10:FF:000008">
    <property type="entry name" value="Bromodomain containing 1, isoform CRA_a"/>
    <property type="match status" value="1"/>
</dbReference>
<dbReference type="InterPro" id="IPR011011">
    <property type="entry name" value="Znf_FYVE_PHD"/>
</dbReference>
<name>A0AAD4R1C6_9BILA</name>
<dbReference type="CDD" id="cd15572">
    <property type="entry name" value="PHD_BRPF"/>
    <property type="match status" value="1"/>
</dbReference>
<evidence type="ECO:0000259" key="11">
    <source>
        <dbReference type="PROSITE" id="PS51805"/>
    </source>
</evidence>
<evidence type="ECO:0000256" key="5">
    <source>
        <dbReference type="ARBA" id="ARBA00023117"/>
    </source>
</evidence>
<feature type="domain" description="PHD-type" evidence="11">
    <location>
        <begin position="207"/>
        <end position="325"/>
    </location>
</feature>
<dbReference type="GO" id="GO:0008270">
    <property type="term" value="F:zinc ion binding"/>
    <property type="evidence" value="ECO:0007669"/>
    <property type="project" value="UniProtKB-KW"/>
</dbReference>
<protein>
    <submittedName>
        <fullName evidence="12">PHD-zinc-finger like domain-containing protein</fullName>
    </submittedName>
</protein>
<dbReference type="InterPro" id="IPR019542">
    <property type="entry name" value="Enhancer_polycomb-like_N"/>
</dbReference>
<dbReference type="EMBL" id="JAKKPZ010000011">
    <property type="protein sequence ID" value="KAI1715477.1"/>
    <property type="molecule type" value="Genomic_DNA"/>
</dbReference>
<reference evidence="12" key="1">
    <citation type="submission" date="2022-01" db="EMBL/GenBank/DDBJ databases">
        <title>Genome Sequence Resource for Two Populations of Ditylenchus destructor, the Migratory Endoparasitic Phytonematode.</title>
        <authorList>
            <person name="Zhang H."/>
            <person name="Lin R."/>
            <person name="Xie B."/>
        </authorList>
    </citation>
    <scope>NUCLEOTIDE SEQUENCE</scope>
    <source>
        <strain evidence="12">BazhouSP</strain>
    </source>
</reference>
<evidence type="ECO:0000256" key="6">
    <source>
        <dbReference type="PROSITE-ProRule" id="PRU00035"/>
    </source>
</evidence>
<evidence type="ECO:0000313" key="13">
    <source>
        <dbReference type="Proteomes" id="UP001201812"/>
    </source>
</evidence>
<feature type="region of interest" description="Disordered" evidence="8">
    <location>
        <begin position="619"/>
        <end position="655"/>
    </location>
</feature>
<keyword evidence="3 7" id="KW-0863">Zinc-finger</keyword>
<keyword evidence="13" id="KW-1185">Reference proteome</keyword>
<keyword evidence="2" id="KW-0677">Repeat</keyword>
<organism evidence="12 13">
    <name type="scientific">Ditylenchus destructor</name>
    <dbReference type="NCBI Taxonomy" id="166010"/>
    <lineage>
        <taxon>Eukaryota</taxon>
        <taxon>Metazoa</taxon>
        <taxon>Ecdysozoa</taxon>
        <taxon>Nematoda</taxon>
        <taxon>Chromadorea</taxon>
        <taxon>Rhabditida</taxon>
        <taxon>Tylenchina</taxon>
        <taxon>Tylenchomorpha</taxon>
        <taxon>Sphaerularioidea</taxon>
        <taxon>Anguinidae</taxon>
        <taxon>Anguininae</taxon>
        <taxon>Ditylenchus</taxon>
    </lineage>
</organism>
<dbReference type="PROSITE" id="PS51805">
    <property type="entry name" value="EPHD"/>
    <property type="match status" value="1"/>
</dbReference>
<sequence>MMASDQAISVELGDRSYRINKNQQLNVIKDLITDSTKSHTAKPDIKVEGCVPVFKTFDHETSSGNFKMPEQYIRYDGREAETDTEQVEYDLDREDINWLKLANERRKRLKEKPISESILEKAIDRFEKESHFQLSKNEPEPGQQTPLPVVDNDVACCICNDAEDSNVNQIIFCDMCNIAVHQECYGVPYIPEGQWLCRRCQLSPSVPVRCVLCPYTSGAFKQTSDGAWAHVICVLWLNEVHFANTVFLEPVEGVEFTLKRRCKLRCLVCKNKVGACLQCSKKSCTRSFHVTCAYFSGMHMAVKHEKKEKCDSVVVNRYVYCHEHTPPGSKINTTSHASWKRIVTEQIKKARKQIQSSAKETSKEVSIPVIPPSKVDEIKEELKLDNMEDVCYYWALKRRSRCGVPLIRRLQVYHTQKTLGRRSNDFGTSGDAGHPELPPEHIKVARLRNNLERVRLLCELVKKREKYKKEFLCTNEMIIERCMKPISEILLEALNKLVQKDHLNVFTQPVTEEEVPGYKAIIKHPMDFQTMKTKLNRGDYKRIADLKHDFTLMMDNCANFNRENQFYLTYGHRFRRIGLLAIKSAEKDEAKMNSSHWLFTYATNLSLLRDSDLEKLTGKEEFDSKPDSETLPKLSQNNVTSPGVTKENENDTPKIGLNATTVSRKRKSRCIEDFFNIPSLPKRNSAVSFNGNGSYRSGKKMTDYITEASSASDTGGATSMDELDEPKRKRTSQFERRKRCFPGRITRNEFDSPDPNTFSHNDIVWVPLESGNKMPARVIDLRMKIHLTHDFPVDKAIANRPTGNTHTLVLLFDLASTWKWVPTNRLQLCDLSIASEVSKPNQTDALKRARNFFQEIIQTC</sequence>
<dbReference type="InterPro" id="IPR019786">
    <property type="entry name" value="Zinc_finger_PHD-type_CS"/>
</dbReference>
<feature type="compositionally biased region" description="Basic and acidic residues" evidence="8">
    <location>
        <begin position="619"/>
        <end position="630"/>
    </location>
</feature>
<accession>A0AAD4R1C6</accession>
<feature type="domain" description="PHD-type" evidence="10">
    <location>
        <begin position="153"/>
        <end position="203"/>
    </location>
</feature>
<dbReference type="InterPro" id="IPR050701">
    <property type="entry name" value="Histone_Mod_Regulator"/>
</dbReference>
<gene>
    <name evidence="12" type="ORF">DdX_07794</name>
</gene>
<dbReference type="InterPro" id="IPR001965">
    <property type="entry name" value="Znf_PHD"/>
</dbReference>
<dbReference type="Pfam" id="PF13832">
    <property type="entry name" value="zf-HC5HC2H_2"/>
    <property type="match status" value="1"/>
</dbReference>
<evidence type="ECO:0000256" key="1">
    <source>
        <dbReference type="ARBA" id="ARBA00022723"/>
    </source>
</evidence>
<dbReference type="Gene3D" id="2.30.30.140">
    <property type="match status" value="1"/>
</dbReference>
<feature type="compositionally biased region" description="Polar residues" evidence="8">
    <location>
        <begin position="633"/>
        <end position="643"/>
    </location>
</feature>
<dbReference type="Pfam" id="PF00439">
    <property type="entry name" value="Bromodomain"/>
    <property type="match status" value="1"/>
</dbReference>
<dbReference type="InterPro" id="IPR013083">
    <property type="entry name" value="Znf_RING/FYVE/PHD"/>
</dbReference>
<dbReference type="Pfam" id="PF13831">
    <property type="entry name" value="PHD_2"/>
    <property type="match status" value="1"/>
</dbReference>
<dbReference type="InterPro" id="IPR036427">
    <property type="entry name" value="Bromodomain-like_sf"/>
</dbReference>
<dbReference type="PROSITE" id="PS50014">
    <property type="entry name" value="BROMODOMAIN_2"/>
    <property type="match status" value="1"/>
</dbReference>
<feature type="domain" description="Bromo" evidence="9">
    <location>
        <begin position="498"/>
        <end position="568"/>
    </location>
</feature>
<evidence type="ECO:0000256" key="4">
    <source>
        <dbReference type="ARBA" id="ARBA00022833"/>
    </source>
</evidence>
<keyword evidence="4" id="KW-0862">Zinc</keyword>
<dbReference type="PROSITE" id="PS50016">
    <property type="entry name" value="ZF_PHD_2"/>
    <property type="match status" value="1"/>
</dbReference>
<dbReference type="InterPro" id="IPR001487">
    <property type="entry name" value="Bromodomain"/>
</dbReference>
<dbReference type="SUPFAM" id="SSF57903">
    <property type="entry name" value="FYVE/PHD zinc finger"/>
    <property type="match status" value="1"/>
</dbReference>
<dbReference type="Proteomes" id="UP001201812">
    <property type="component" value="Unassembled WGS sequence"/>
</dbReference>
<evidence type="ECO:0000259" key="9">
    <source>
        <dbReference type="PROSITE" id="PS50014"/>
    </source>
</evidence>
<keyword evidence="1" id="KW-0479">Metal-binding</keyword>
<keyword evidence="5 6" id="KW-0103">Bromodomain</keyword>
<feature type="compositionally biased region" description="Low complexity" evidence="8">
    <location>
        <begin position="708"/>
        <end position="719"/>
    </location>
</feature>
<dbReference type="SMART" id="SM00297">
    <property type="entry name" value="BROMO"/>
    <property type="match status" value="1"/>
</dbReference>
<feature type="region of interest" description="Disordered" evidence="8">
    <location>
        <begin position="708"/>
        <end position="735"/>
    </location>
</feature>
<evidence type="ECO:0000256" key="3">
    <source>
        <dbReference type="ARBA" id="ARBA00022771"/>
    </source>
</evidence>
<evidence type="ECO:0000259" key="10">
    <source>
        <dbReference type="PROSITE" id="PS50016"/>
    </source>
</evidence>
<dbReference type="PROSITE" id="PS01359">
    <property type="entry name" value="ZF_PHD_1"/>
    <property type="match status" value="1"/>
</dbReference>
<dbReference type="Gene3D" id="1.20.920.10">
    <property type="entry name" value="Bromodomain-like"/>
    <property type="match status" value="1"/>
</dbReference>
<proteinExistence type="predicted"/>
<dbReference type="InterPro" id="IPR034732">
    <property type="entry name" value="EPHD"/>
</dbReference>
<evidence type="ECO:0000256" key="8">
    <source>
        <dbReference type="SAM" id="MobiDB-lite"/>
    </source>
</evidence>
<dbReference type="GO" id="GO:0006357">
    <property type="term" value="P:regulation of transcription by RNA polymerase II"/>
    <property type="evidence" value="ECO:0007669"/>
    <property type="project" value="TreeGrafter"/>
</dbReference>
<dbReference type="PRINTS" id="PR00503">
    <property type="entry name" value="BROMODOMAIN"/>
</dbReference>
<comment type="caution">
    <text evidence="12">The sequence shown here is derived from an EMBL/GenBank/DDBJ whole genome shotgun (WGS) entry which is preliminary data.</text>
</comment>
<dbReference type="Pfam" id="PF10513">
    <property type="entry name" value="EPL1"/>
    <property type="match status" value="1"/>
</dbReference>
<dbReference type="Gene3D" id="3.30.40.10">
    <property type="entry name" value="Zinc/RING finger domain, C3HC4 (zinc finger)"/>
    <property type="match status" value="2"/>
</dbReference>
<dbReference type="PANTHER" id="PTHR13793">
    <property type="entry name" value="PHD FINGER PROTEINS"/>
    <property type="match status" value="1"/>
</dbReference>
<dbReference type="PANTHER" id="PTHR13793:SF107">
    <property type="entry name" value="BROMODOMAIN-CONTAINING PROTEIN HOMOLOG"/>
    <property type="match status" value="1"/>
</dbReference>
<evidence type="ECO:0000256" key="2">
    <source>
        <dbReference type="ARBA" id="ARBA00022737"/>
    </source>
</evidence>
<dbReference type="SMART" id="SM00249">
    <property type="entry name" value="PHD"/>
    <property type="match status" value="2"/>
</dbReference>
<evidence type="ECO:0000256" key="7">
    <source>
        <dbReference type="PROSITE-ProRule" id="PRU00146"/>
    </source>
</evidence>
<evidence type="ECO:0000313" key="12">
    <source>
        <dbReference type="EMBL" id="KAI1715477.1"/>
    </source>
</evidence>
<dbReference type="InterPro" id="IPR019787">
    <property type="entry name" value="Znf_PHD-finger"/>
</dbReference>